<proteinExistence type="predicted"/>
<feature type="compositionally biased region" description="Polar residues" evidence="1">
    <location>
        <begin position="35"/>
        <end position="53"/>
    </location>
</feature>
<protein>
    <submittedName>
        <fullName evidence="2">Uncharacterized protein</fullName>
    </submittedName>
</protein>
<dbReference type="AlphaFoldDB" id="A0A4Y2PV76"/>
<reference evidence="2 3" key="1">
    <citation type="journal article" date="2019" name="Sci. Rep.">
        <title>Orb-weaving spider Araneus ventricosus genome elucidates the spidroin gene catalogue.</title>
        <authorList>
            <person name="Kono N."/>
            <person name="Nakamura H."/>
            <person name="Ohtoshi R."/>
            <person name="Moran D.A.P."/>
            <person name="Shinohara A."/>
            <person name="Yoshida Y."/>
            <person name="Fujiwara M."/>
            <person name="Mori M."/>
            <person name="Tomita M."/>
            <person name="Arakawa K."/>
        </authorList>
    </citation>
    <scope>NUCLEOTIDE SEQUENCE [LARGE SCALE GENOMIC DNA]</scope>
</reference>
<feature type="region of interest" description="Disordered" evidence="1">
    <location>
        <begin position="30"/>
        <end position="58"/>
    </location>
</feature>
<dbReference type="EMBL" id="BGPR01012197">
    <property type="protein sequence ID" value="GBN55002.1"/>
    <property type="molecule type" value="Genomic_DNA"/>
</dbReference>
<name>A0A4Y2PV76_ARAVE</name>
<keyword evidence="3" id="KW-1185">Reference proteome</keyword>
<evidence type="ECO:0000256" key="1">
    <source>
        <dbReference type="SAM" id="MobiDB-lite"/>
    </source>
</evidence>
<evidence type="ECO:0000313" key="2">
    <source>
        <dbReference type="EMBL" id="GBN55002.1"/>
    </source>
</evidence>
<comment type="caution">
    <text evidence="2">The sequence shown here is derived from an EMBL/GenBank/DDBJ whole genome shotgun (WGS) entry which is preliminary data.</text>
</comment>
<dbReference type="Proteomes" id="UP000499080">
    <property type="component" value="Unassembled WGS sequence"/>
</dbReference>
<sequence length="198" mass="22385">MPSSSITLPRSRLLKQEAVPIIVSKTPKQIPNVGLPSSATGGNNMQPDGTKQSPRMLRQGGGPGYIHKISIWSGKTTRYERYFGMDLAILNCDEIMIAIPKPSPLSQNFHARYVEGACMHRVWPLNRHKKRQPRVMYHDTTSALYGKGKPQAVQLFNCSKYLQDIPEIFNNSKSTYTDIERAGEVHLRIVQQHEERGK</sequence>
<accession>A0A4Y2PV76</accession>
<evidence type="ECO:0000313" key="3">
    <source>
        <dbReference type="Proteomes" id="UP000499080"/>
    </source>
</evidence>
<gene>
    <name evidence="2" type="ORF">AVEN_101477_1</name>
</gene>
<organism evidence="2 3">
    <name type="scientific">Araneus ventricosus</name>
    <name type="common">Orbweaver spider</name>
    <name type="synonym">Epeira ventricosa</name>
    <dbReference type="NCBI Taxonomy" id="182803"/>
    <lineage>
        <taxon>Eukaryota</taxon>
        <taxon>Metazoa</taxon>
        <taxon>Ecdysozoa</taxon>
        <taxon>Arthropoda</taxon>
        <taxon>Chelicerata</taxon>
        <taxon>Arachnida</taxon>
        <taxon>Araneae</taxon>
        <taxon>Araneomorphae</taxon>
        <taxon>Entelegynae</taxon>
        <taxon>Araneoidea</taxon>
        <taxon>Araneidae</taxon>
        <taxon>Araneus</taxon>
    </lineage>
</organism>